<evidence type="ECO:0000256" key="1">
    <source>
        <dbReference type="SAM" id="MobiDB-lite"/>
    </source>
</evidence>
<reference evidence="2" key="1">
    <citation type="submission" date="2022-11" db="EMBL/GenBank/DDBJ databases">
        <authorList>
            <person name="Morgan W.R."/>
            <person name="Tartar A."/>
        </authorList>
    </citation>
    <scope>NUCLEOTIDE SEQUENCE</scope>
    <source>
        <strain evidence="2">ARSEF 373</strain>
    </source>
</reference>
<protein>
    <submittedName>
        <fullName evidence="2">Uncharacterized protein</fullName>
    </submittedName>
</protein>
<feature type="compositionally biased region" description="Polar residues" evidence="1">
    <location>
        <begin position="187"/>
        <end position="197"/>
    </location>
</feature>
<dbReference type="AlphaFoldDB" id="A0AAV2YU05"/>
<dbReference type="Proteomes" id="UP001146120">
    <property type="component" value="Unassembled WGS sequence"/>
</dbReference>
<name>A0AAV2YU05_9STRA</name>
<reference evidence="2" key="2">
    <citation type="journal article" date="2023" name="Microbiol Resour">
        <title>Decontamination and Annotation of the Draft Genome Sequence of the Oomycete Lagenidium giganteum ARSEF 373.</title>
        <authorList>
            <person name="Morgan W.R."/>
            <person name="Tartar A."/>
        </authorList>
    </citation>
    <scope>NUCLEOTIDE SEQUENCE</scope>
    <source>
        <strain evidence="2">ARSEF 373</strain>
    </source>
</reference>
<sequence length="240" mass="27100">MDSIRARHDTSLNKIKAAIEKAVTASNGRLTLRVNSTVPDFDGPTLKPDIQLYDALHKRAVISDLAVAFEDHPSDTTSNFDRIWDTKTTKYAPLKEFLKRQGYSVSLSALIYGSLGSIAPSNYQVYTEHLGLLKRDTRRLEYQLSTDHIKASKRIWAGHAGQARRAEQVRQTEAAPTERPTRRSEGRQAQPQSTNQDRPARGAPRGSQDRPTQPSRRRRRRSKRKGSSNRRDTAAPSRNQ</sequence>
<keyword evidence="3" id="KW-1185">Reference proteome</keyword>
<proteinExistence type="predicted"/>
<evidence type="ECO:0000313" key="3">
    <source>
        <dbReference type="Proteomes" id="UP001146120"/>
    </source>
</evidence>
<dbReference type="EMBL" id="DAKRPA010000144">
    <property type="protein sequence ID" value="DAZ97181.1"/>
    <property type="molecule type" value="Genomic_DNA"/>
</dbReference>
<organism evidence="2 3">
    <name type="scientific">Lagenidium giganteum</name>
    <dbReference type="NCBI Taxonomy" id="4803"/>
    <lineage>
        <taxon>Eukaryota</taxon>
        <taxon>Sar</taxon>
        <taxon>Stramenopiles</taxon>
        <taxon>Oomycota</taxon>
        <taxon>Peronosporomycetes</taxon>
        <taxon>Pythiales</taxon>
        <taxon>Pythiaceae</taxon>
    </lineage>
</organism>
<evidence type="ECO:0000313" key="2">
    <source>
        <dbReference type="EMBL" id="DAZ97181.1"/>
    </source>
</evidence>
<feature type="region of interest" description="Disordered" evidence="1">
    <location>
        <begin position="160"/>
        <end position="240"/>
    </location>
</feature>
<accession>A0AAV2YU05</accession>
<gene>
    <name evidence="2" type="ORF">N0F65_004031</name>
</gene>
<comment type="caution">
    <text evidence="2">The sequence shown here is derived from an EMBL/GenBank/DDBJ whole genome shotgun (WGS) entry which is preliminary data.</text>
</comment>
<feature type="compositionally biased region" description="Basic residues" evidence="1">
    <location>
        <begin position="215"/>
        <end position="228"/>
    </location>
</feature>